<gene>
    <name evidence="2" type="ORF">R1sor_011189</name>
</gene>
<keyword evidence="1" id="KW-0812">Transmembrane</keyword>
<comment type="caution">
    <text evidence="2">The sequence shown here is derived from an EMBL/GenBank/DDBJ whole genome shotgun (WGS) entry which is preliminary data.</text>
</comment>
<dbReference type="Proteomes" id="UP001633002">
    <property type="component" value="Unassembled WGS sequence"/>
</dbReference>
<proteinExistence type="predicted"/>
<keyword evidence="3" id="KW-1185">Reference proteome</keyword>
<organism evidence="2 3">
    <name type="scientific">Riccia sorocarpa</name>
    <dbReference type="NCBI Taxonomy" id="122646"/>
    <lineage>
        <taxon>Eukaryota</taxon>
        <taxon>Viridiplantae</taxon>
        <taxon>Streptophyta</taxon>
        <taxon>Embryophyta</taxon>
        <taxon>Marchantiophyta</taxon>
        <taxon>Marchantiopsida</taxon>
        <taxon>Marchantiidae</taxon>
        <taxon>Marchantiales</taxon>
        <taxon>Ricciaceae</taxon>
        <taxon>Riccia</taxon>
    </lineage>
</organism>
<accession>A0ABD3I068</accession>
<evidence type="ECO:0000313" key="2">
    <source>
        <dbReference type="EMBL" id="KAL3697113.1"/>
    </source>
</evidence>
<reference evidence="2 3" key="1">
    <citation type="submission" date="2024-09" db="EMBL/GenBank/DDBJ databases">
        <title>Chromosome-scale assembly of Riccia sorocarpa.</title>
        <authorList>
            <person name="Paukszto L."/>
        </authorList>
    </citation>
    <scope>NUCLEOTIDE SEQUENCE [LARGE SCALE GENOMIC DNA]</scope>
    <source>
        <strain evidence="2">LP-2024</strain>
        <tissue evidence="2">Aerial parts of the thallus</tissue>
    </source>
</reference>
<evidence type="ECO:0008006" key="4">
    <source>
        <dbReference type="Google" id="ProtNLM"/>
    </source>
</evidence>
<dbReference type="EMBL" id="JBJQOH010000002">
    <property type="protein sequence ID" value="KAL3697113.1"/>
    <property type="molecule type" value="Genomic_DNA"/>
</dbReference>
<dbReference type="AlphaFoldDB" id="A0ABD3I068"/>
<keyword evidence="1" id="KW-1133">Transmembrane helix</keyword>
<sequence length="252" mass="28129">MSNHLPFYSSARTFRFDAFGSYYSLLGASLFVAKIISCFFSFLESVRMESGRAAGEHIPECEFLPVSPSDSLYYHVPPSVPGAEPVQPTARRRRVSAAGNVRSKPPARDLSAKTRFHWHGAATIALIEAKKEEQDEEDAKAGRSNILTADQNWKLIKEKLAKKNISISRTLQAIESDNGYESAKHNSGKGENDVSKSANAIRHFKWLVESEEKKEATKCARSKEVVEVLGVMDRAFFDIAQIFKERAQADDL</sequence>
<evidence type="ECO:0000256" key="1">
    <source>
        <dbReference type="SAM" id="Phobius"/>
    </source>
</evidence>
<evidence type="ECO:0000313" key="3">
    <source>
        <dbReference type="Proteomes" id="UP001633002"/>
    </source>
</evidence>
<keyword evidence="1" id="KW-0472">Membrane</keyword>
<protein>
    <recommendedName>
        <fullName evidence="4">No apical meristem-associated C-terminal domain-containing protein</fullName>
    </recommendedName>
</protein>
<feature type="transmembrane region" description="Helical" evidence="1">
    <location>
        <begin position="20"/>
        <end position="43"/>
    </location>
</feature>
<name>A0ABD3I068_9MARC</name>